<dbReference type="AlphaFoldDB" id="A0A059G6M5"/>
<sequence length="112" mass="12360">MVYLYGTCESFRFTQHSSVIVLSKYDRKKKMTILTSAQIRAARALLDWTQPKLAEMAKLSVPTVRRMEGARGPSASTEANVDAVRRALEAGGVIFLDPEESKDGGPGVRLIF</sequence>
<dbReference type="InterPro" id="IPR001387">
    <property type="entry name" value="Cro/C1-type_HTH"/>
</dbReference>
<dbReference type="eggNOG" id="COG1396">
    <property type="taxonomic scope" value="Bacteria"/>
</dbReference>
<dbReference type="CDD" id="cd00093">
    <property type="entry name" value="HTH_XRE"/>
    <property type="match status" value="1"/>
</dbReference>
<proteinExistence type="predicted"/>
<feature type="domain" description="HTH cro/C1-type" evidence="1">
    <location>
        <begin position="39"/>
        <end position="77"/>
    </location>
</feature>
<dbReference type="STRING" id="1280953.HOC_10819"/>
<dbReference type="PROSITE" id="PS50943">
    <property type="entry name" value="HTH_CROC1"/>
    <property type="match status" value="1"/>
</dbReference>
<dbReference type="Gene3D" id="1.10.260.40">
    <property type="entry name" value="lambda repressor-like DNA-binding domains"/>
    <property type="match status" value="1"/>
</dbReference>
<organism evidence="2 3">
    <name type="scientific">Hyphomonas oceanitis SCH89</name>
    <dbReference type="NCBI Taxonomy" id="1280953"/>
    <lineage>
        <taxon>Bacteria</taxon>
        <taxon>Pseudomonadati</taxon>
        <taxon>Pseudomonadota</taxon>
        <taxon>Alphaproteobacteria</taxon>
        <taxon>Hyphomonadales</taxon>
        <taxon>Hyphomonadaceae</taxon>
        <taxon>Hyphomonas</taxon>
    </lineage>
</organism>
<name>A0A059G6M5_9PROT</name>
<evidence type="ECO:0000313" key="3">
    <source>
        <dbReference type="Proteomes" id="UP000024942"/>
    </source>
</evidence>
<dbReference type="InterPro" id="IPR010982">
    <property type="entry name" value="Lambda_DNA-bd_dom_sf"/>
</dbReference>
<dbReference type="EMBL" id="ARYL01000014">
    <property type="protein sequence ID" value="KDA02482.1"/>
    <property type="molecule type" value="Genomic_DNA"/>
</dbReference>
<dbReference type="Proteomes" id="UP000024942">
    <property type="component" value="Unassembled WGS sequence"/>
</dbReference>
<comment type="caution">
    <text evidence="2">The sequence shown here is derived from an EMBL/GenBank/DDBJ whole genome shotgun (WGS) entry which is preliminary data.</text>
</comment>
<accession>A0A059G6M5</accession>
<dbReference type="SUPFAM" id="SSF47413">
    <property type="entry name" value="lambda repressor-like DNA-binding domains"/>
    <property type="match status" value="1"/>
</dbReference>
<evidence type="ECO:0000259" key="1">
    <source>
        <dbReference type="PROSITE" id="PS50943"/>
    </source>
</evidence>
<protein>
    <submittedName>
        <fullName evidence="2">DNA-binding protein</fullName>
    </submittedName>
</protein>
<gene>
    <name evidence="2" type="ORF">HOC_10819</name>
</gene>
<keyword evidence="2" id="KW-0238">DNA-binding</keyword>
<reference evidence="2 3" key="1">
    <citation type="journal article" date="2014" name="Antonie Van Leeuwenhoek">
        <title>Hyphomonas beringensis sp. nov. and Hyphomonas chukchiensis sp. nov., isolated from surface seawater of the Bering Sea and Chukchi Sea.</title>
        <authorList>
            <person name="Li C."/>
            <person name="Lai Q."/>
            <person name="Li G."/>
            <person name="Dong C."/>
            <person name="Wang J."/>
            <person name="Liao Y."/>
            <person name="Shao Z."/>
        </authorList>
    </citation>
    <scope>NUCLEOTIDE SEQUENCE [LARGE SCALE GENOMIC DNA]</scope>
    <source>
        <strain evidence="2 3">SCH89</strain>
    </source>
</reference>
<evidence type="ECO:0000313" key="2">
    <source>
        <dbReference type="EMBL" id="KDA02482.1"/>
    </source>
</evidence>
<keyword evidence="3" id="KW-1185">Reference proteome</keyword>
<dbReference type="GO" id="GO:0003677">
    <property type="term" value="F:DNA binding"/>
    <property type="evidence" value="ECO:0007669"/>
    <property type="project" value="UniProtKB-KW"/>
</dbReference>